<evidence type="ECO:0000313" key="2">
    <source>
        <dbReference type="Proteomes" id="UP000095447"/>
    </source>
</evidence>
<organism evidence="1 2">
    <name type="scientific">Blautia obeum</name>
    <dbReference type="NCBI Taxonomy" id="40520"/>
    <lineage>
        <taxon>Bacteria</taxon>
        <taxon>Bacillati</taxon>
        <taxon>Bacillota</taxon>
        <taxon>Clostridia</taxon>
        <taxon>Lachnospirales</taxon>
        <taxon>Lachnospiraceae</taxon>
        <taxon>Blautia</taxon>
    </lineage>
</organism>
<dbReference type="EMBL" id="CYZA01000006">
    <property type="protein sequence ID" value="CUN81213.1"/>
    <property type="molecule type" value="Genomic_DNA"/>
</dbReference>
<protein>
    <submittedName>
        <fullName evidence="1">Uncharacterized protein</fullName>
    </submittedName>
</protein>
<dbReference type="Proteomes" id="UP000095447">
    <property type="component" value="Unassembled WGS sequence"/>
</dbReference>
<name>A0A173ZZ98_9FIRM</name>
<proteinExistence type="predicted"/>
<dbReference type="RefSeq" id="WP_055053137.1">
    <property type="nucleotide sequence ID" value="NZ_CYZA01000006.1"/>
</dbReference>
<evidence type="ECO:0000313" key="1">
    <source>
        <dbReference type="EMBL" id="CUN81213.1"/>
    </source>
</evidence>
<accession>A0A173ZZ98</accession>
<dbReference type="AlphaFoldDB" id="A0A173ZZ98"/>
<sequence length="172" mass="20497">MEIKAKQIIVDRSTSYKYYKPKFCCKALEENPRIVISNEYPDNYLCRTCETIECHGCDYKTDETFGIFFYISEEVQDWEDTWPEDYYYPLKFCPFCGEPIEVDVIETIDKTEEAEKVSEVATKLRKQLWACDSKKKCAELEKEIRNLDDIVNYYYSTGEIDENRENQKIVEK</sequence>
<reference evidence="1 2" key="1">
    <citation type="submission" date="2015-09" db="EMBL/GenBank/DDBJ databases">
        <authorList>
            <consortium name="Pathogen Informatics"/>
        </authorList>
    </citation>
    <scope>NUCLEOTIDE SEQUENCE [LARGE SCALE GENOMIC DNA]</scope>
    <source>
        <strain evidence="1 2">2789STDY5608838</strain>
    </source>
</reference>
<gene>
    <name evidence="1" type="ORF">ERS852395_01386</name>
</gene>